<reference evidence="2" key="2">
    <citation type="submission" date="2015-01" db="EMBL/GenBank/DDBJ databases">
        <title>Evolutionary Origins and Diversification of the Mycorrhizal Mutualists.</title>
        <authorList>
            <consortium name="DOE Joint Genome Institute"/>
            <consortium name="Mycorrhizal Genomics Consortium"/>
            <person name="Kohler A."/>
            <person name="Kuo A."/>
            <person name="Nagy L.G."/>
            <person name="Floudas D."/>
            <person name="Copeland A."/>
            <person name="Barry K.W."/>
            <person name="Cichocki N."/>
            <person name="Veneault-Fourrey C."/>
            <person name="LaButti K."/>
            <person name="Lindquist E.A."/>
            <person name="Lipzen A."/>
            <person name="Lundell T."/>
            <person name="Morin E."/>
            <person name="Murat C."/>
            <person name="Riley R."/>
            <person name="Ohm R."/>
            <person name="Sun H."/>
            <person name="Tunlid A."/>
            <person name="Henrissat B."/>
            <person name="Grigoriev I.V."/>
            <person name="Hibbett D.S."/>
            <person name="Martin F."/>
        </authorList>
    </citation>
    <scope>NUCLEOTIDE SEQUENCE [LARGE SCALE GENOMIC DNA]</scope>
    <source>
        <strain evidence="2">Foug A</strain>
    </source>
</reference>
<feature type="non-terminal residue" evidence="1">
    <location>
        <position position="150"/>
    </location>
</feature>
<dbReference type="InParanoid" id="A0A0C2YNR5"/>
<evidence type="ECO:0000313" key="2">
    <source>
        <dbReference type="Proteomes" id="UP000053989"/>
    </source>
</evidence>
<organism evidence="1 2">
    <name type="scientific">Scleroderma citrinum Foug A</name>
    <dbReference type="NCBI Taxonomy" id="1036808"/>
    <lineage>
        <taxon>Eukaryota</taxon>
        <taxon>Fungi</taxon>
        <taxon>Dikarya</taxon>
        <taxon>Basidiomycota</taxon>
        <taxon>Agaricomycotina</taxon>
        <taxon>Agaricomycetes</taxon>
        <taxon>Agaricomycetidae</taxon>
        <taxon>Boletales</taxon>
        <taxon>Sclerodermatineae</taxon>
        <taxon>Sclerodermataceae</taxon>
        <taxon>Scleroderma</taxon>
    </lineage>
</organism>
<feature type="non-terminal residue" evidence="1">
    <location>
        <position position="1"/>
    </location>
</feature>
<evidence type="ECO:0000313" key="1">
    <source>
        <dbReference type="EMBL" id="KIM51383.1"/>
    </source>
</evidence>
<dbReference type="OrthoDB" id="3365917at2759"/>
<sequence length="150" mass="16606">MAMRLIPAVSEDLLWRRRSSLVTAQIQTPCSASYLTIPPSPPLLIASIKTVLPVFHCLAPTHPRLSISILHMRRNRNRPSNTIAQVALDECTNLATFRNCKNTLDSPMSSNIDIHLLDCLNQTIGLAMPLVNCSAFLAAPWMCTLVLWAT</sequence>
<dbReference type="EMBL" id="KN822262">
    <property type="protein sequence ID" value="KIM51383.1"/>
    <property type="molecule type" value="Genomic_DNA"/>
</dbReference>
<dbReference type="AlphaFoldDB" id="A0A0C2YNR5"/>
<protein>
    <submittedName>
        <fullName evidence="1">Uncharacterized protein</fullName>
    </submittedName>
</protein>
<accession>A0A0C2YNR5</accession>
<proteinExistence type="predicted"/>
<reference evidence="1 2" key="1">
    <citation type="submission" date="2014-04" db="EMBL/GenBank/DDBJ databases">
        <authorList>
            <consortium name="DOE Joint Genome Institute"/>
            <person name="Kuo A."/>
            <person name="Kohler A."/>
            <person name="Nagy L.G."/>
            <person name="Floudas D."/>
            <person name="Copeland A."/>
            <person name="Barry K.W."/>
            <person name="Cichocki N."/>
            <person name="Veneault-Fourrey C."/>
            <person name="LaButti K."/>
            <person name="Lindquist E.A."/>
            <person name="Lipzen A."/>
            <person name="Lundell T."/>
            <person name="Morin E."/>
            <person name="Murat C."/>
            <person name="Sun H."/>
            <person name="Tunlid A."/>
            <person name="Henrissat B."/>
            <person name="Grigoriev I.V."/>
            <person name="Hibbett D.S."/>
            <person name="Martin F."/>
            <person name="Nordberg H.P."/>
            <person name="Cantor M.N."/>
            <person name="Hua S.X."/>
        </authorList>
    </citation>
    <scope>NUCLEOTIDE SEQUENCE [LARGE SCALE GENOMIC DNA]</scope>
    <source>
        <strain evidence="1 2">Foug A</strain>
    </source>
</reference>
<dbReference type="HOGENOM" id="CLU_1954049_0_0_1"/>
<gene>
    <name evidence="1" type="ORF">SCLCIDRAFT_1167866</name>
</gene>
<keyword evidence="2" id="KW-1185">Reference proteome</keyword>
<dbReference type="Proteomes" id="UP000053989">
    <property type="component" value="Unassembled WGS sequence"/>
</dbReference>
<name>A0A0C2YNR5_9AGAM</name>